<keyword evidence="7 10" id="KW-0472">Membrane</keyword>
<dbReference type="GO" id="GO:0045259">
    <property type="term" value="C:proton-transporting ATP synthase complex"/>
    <property type="evidence" value="ECO:0007669"/>
    <property type="project" value="UniProtKB-KW"/>
</dbReference>
<dbReference type="Proteomes" id="UP001229955">
    <property type="component" value="Chromosome"/>
</dbReference>
<dbReference type="HAMAP" id="MF_00815">
    <property type="entry name" value="ATP_synth_gamma_bact"/>
    <property type="match status" value="1"/>
</dbReference>
<dbReference type="Pfam" id="PF00231">
    <property type="entry name" value="ATP-synt"/>
    <property type="match status" value="1"/>
</dbReference>
<evidence type="ECO:0000256" key="4">
    <source>
        <dbReference type="ARBA" id="ARBA00022448"/>
    </source>
</evidence>
<keyword evidence="8 10" id="KW-0139">CF(1)</keyword>
<evidence type="ECO:0000256" key="1">
    <source>
        <dbReference type="ARBA" id="ARBA00003456"/>
    </source>
</evidence>
<evidence type="ECO:0000256" key="6">
    <source>
        <dbReference type="ARBA" id="ARBA00023065"/>
    </source>
</evidence>
<evidence type="ECO:0000256" key="10">
    <source>
        <dbReference type="HAMAP-Rule" id="MF_00815"/>
    </source>
</evidence>
<keyword evidence="13" id="KW-1185">Reference proteome</keyword>
<dbReference type="AlphaFoldDB" id="A0AA49JSR3"/>
<dbReference type="GO" id="GO:0046933">
    <property type="term" value="F:proton-transporting ATP synthase activity, rotational mechanism"/>
    <property type="evidence" value="ECO:0007669"/>
    <property type="project" value="UniProtKB-UniRule"/>
</dbReference>
<organism evidence="11">
    <name type="scientific">Pseudogemmatithrix spongiicola</name>
    <dbReference type="NCBI Taxonomy" id="3062599"/>
    <lineage>
        <taxon>Bacteria</taxon>
        <taxon>Pseudomonadati</taxon>
        <taxon>Gemmatimonadota</taxon>
        <taxon>Gemmatimonadia</taxon>
        <taxon>Gemmatimonadales</taxon>
        <taxon>Gemmatimonadaceae</taxon>
        <taxon>Pseudogemmatithrix</taxon>
    </lineage>
</organism>
<dbReference type="InterPro" id="IPR035968">
    <property type="entry name" value="ATP_synth_F1_ATPase_gsu"/>
</dbReference>
<dbReference type="Gene3D" id="3.40.1380.10">
    <property type="match status" value="1"/>
</dbReference>
<evidence type="ECO:0000313" key="13">
    <source>
        <dbReference type="Proteomes" id="UP001229955"/>
    </source>
</evidence>
<accession>A0AA49JYG3</accession>
<keyword evidence="4 10" id="KW-0813">Transport</keyword>
<dbReference type="Gene3D" id="1.10.287.80">
    <property type="entry name" value="ATP synthase, gamma subunit, helix hairpin domain"/>
    <property type="match status" value="1"/>
</dbReference>
<dbReference type="RefSeq" id="WP_367886958.1">
    <property type="nucleotide sequence ID" value="NZ_CP130612.1"/>
</dbReference>
<dbReference type="InterPro" id="IPR023632">
    <property type="entry name" value="ATP_synth_F1_gsu_CS"/>
</dbReference>
<dbReference type="EMBL" id="CP130612">
    <property type="protein sequence ID" value="WKW11258.1"/>
    <property type="molecule type" value="Genomic_DNA"/>
</dbReference>
<accession>A0AA49JSR3</accession>
<name>A0AA49JSR3_9BACT</name>
<dbReference type="KEGG" id="pspc:Strain318_000499"/>
<dbReference type="GO" id="GO:0042777">
    <property type="term" value="P:proton motive force-driven plasma membrane ATP synthesis"/>
    <property type="evidence" value="ECO:0007669"/>
    <property type="project" value="UniProtKB-UniRule"/>
</dbReference>
<dbReference type="PROSITE" id="PS00153">
    <property type="entry name" value="ATPASE_GAMMA"/>
    <property type="match status" value="1"/>
</dbReference>
<keyword evidence="5 10" id="KW-0375">Hydrogen ion transport</keyword>
<evidence type="ECO:0000256" key="9">
    <source>
        <dbReference type="ARBA" id="ARBA00023310"/>
    </source>
</evidence>
<dbReference type="CDD" id="cd12151">
    <property type="entry name" value="F1-ATPase_gamma"/>
    <property type="match status" value="1"/>
</dbReference>
<dbReference type="EMBL" id="CP130613">
    <property type="protein sequence ID" value="WKW14168.1"/>
    <property type="molecule type" value="Genomic_DNA"/>
</dbReference>
<dbReference type="InterPro" id="IPR000131">
    <property type="entry name" value="ATP_synth_F1_gsu"/>
</dbReference>
<protein>
    <recommendedName>
        <fullName evidence="10">ATP synthase gamma chain</fullName>
    </recommendedName>
    <alternativeName>
        <fullName evidence="10">ATP synthase F1 sector gamma subunit</fullName>
    </alternativeName>
    <alternativeName>
        <fullName evidence="10">F-ATPase gamma subunit</fullName>
    </alternativeName>
</protein>
<dbReference type="NCBIfam" id="TIGR01146">
    <property type="entry name" value="ATPsyn_F1gamma"/>
    <property type="match status" value="1"/>
</dbReference>
<comment type="subcellular location">
    <subcellularLocation>
        <location evidence="10">Cell membrane</location>
        <topology evidence="10">Peripheral membrane protein</topology>
    </subcellularLocation>
    <subcellularLocation>
        <location evidence="2">Membrane</location>
        <topology evidence="2">Peripheral membrane protein</topology>
    </subcellularLocation>
</comment>
<evidence type="ECO:0000256" key="8">
    <source>
        <dbReference type="ARBA" id="ARBA00023196"/>
    </source>
</evidence>
<evidence type="ECO:0000256" key="3">
    <source>
        <dbReference type="ARBA" id="ARBA00007681"/>
    </source>
</evidence>
<keyword evidence="10" id="KW-1003">Cell membrane</keyword>
<evidence type="ECO:0000256" key="7">
    <source>
        <dbReference type="ARBA" id="ARBA00023136"/>
    </source>
</evidence>
<evidence type="ECO:0000313" key="12">
    <source>
        <dbReference type="EMBL" id="WKW14168.1"/>
    </source>
</evidence>
<evidence type="ECO:0000256" key="5">
    <source>
        <dbReference type="ARBA" id="ARBA00022781"/>
    </source>
</evidence>
<reference evidence="11" key="1">
    <citation type="submission" date="2023-07" db="EMBL/GenBank/DDBJ databases">
        <authorList>
            <person name="Haufschild T."/>
            <person name="Kallscheuer N."/>
            <person name="Hammer J."/>
            <person name="Kohn T."/>
            <person name="Kabuu M."/>
            <person name="Jogler M."/>
            <person name="Wohfarth N."/>
            <person name="Heuer A."/>
            <person name="Rohde M."/>
            <person name="van Teeseling M.C.F."/>
            <person name="Jogler C."/>
        </authorList>
    </citation>
    <scope>NUCLEOTIDE SEQUENCE</scope>
    <source>
        <strain evidence="11">Strain 138</strain>
        <strain evidence="12">Strain 318</strain>
    </source>
</reference>
<dbReference type="PANTHER" id="PTHR11693">
    <property type="entry name" value="ATP SYNTHASE GAMMA CHAIN"/>
    <property type="match status" value="1"/>
</dbReference>
<keyword evidence="9 10" id="KW-0066">ATP synthesis</keyword>
<proteinExistence type="inferred from homology"/>
<evidence type="ECO:0000256" key="2">
    <source>
        <dbReference type="ARBA" id="ARBA00004170"/>
    </source>
</evidence>
<comment type="function">
    <text evidence="1 10">Produces ATP from ADP in the presence of a proton gradient across the membrane. The gamma chain is believed to be important in regulating ATPase activity and the flow of protons through the CF(0) complex.</text>
</comment>
<sequence>MAKGRELKGRIKSVENTRKITRTMEMVATSKMKRAVDRVTAAKPYARALGDVIASLYNPELAERFPLLRQPEKVTRAALVLLTSNRGLAGAFNANLIKEARTTLAKLEGQGIAVELHVVGKKGLGYFRYIGRDVKVQRTDITDKPTAADAASLVDELMARFVAGDLDAVYVIGSKFNSVLSTPPTTERVLPVEPPATKGAQKDYLLYPSAEEILTELLPSYVRNAVYRALVETAAAEQAARRTAMKNATDNAGEMLTLLRRTYNRARQAQITQEIAEIVGGAAALQG</sequence>
<dbReference type="GO" id="GO:0005886">
    <property type="term" value="C:plasma membrane"/>
    <property type="evidence" value="ECO:0007669"/>
    <property type="project" value="UniProtKB-SubCell"/>
</dbReference>
<dbReference type="SUPFAM" id="SSF52943">
    <property type="entry name" value="ATP synthase (F1-ATPase), gamma subunit"/>
    <property type="match status" value="1"/>
</dbReference>
<keyword evidence="6 10" id="KW-0406">Ion transport</keyword>
<comment type="subunit">
    <text evidence="10">F-type ATPases have 2 components, CF(1) - the catalytic core - and CF(0) - the membrane proton channel. CF(1) has five subunits: alpha(3), beta(3), gamma(1), delta(1), epsilon(1). CF(0) has three main subunits: a, b and c.</text>
</comment>
<dbReference type="PRINTS" id="PR00126">
    <property type="entry name" value="ATPASEGAMMA"/>
</dbReference>
<dbReference type="PANTHER" id="PTHR11693:SF22">
    <property type="entry name" value="ATP SYNTHASE SUBUNIT GAMMA, MITOCHONDRIAL"/>
    <property type="match status" value="1"/>
</dbReference>
<dbReference type="GO" id="GO:0005524">
    <property type="term" value="F:ATP binding"/>
    <property type="evidence" value="ECO:0007669"/>
    <property type="project" value="UniProtKB-UniRule"/>
</dbReference>
<evidence type="ECO:0000313" key="11">
    <source>
        <dbReference type="EMBL" id="WKW11258.1"/>
    </source>
</evidence>
<gene>
    <name evidence="10 11" type="primary">atpG</name>
    <name evidence="11" type="ORF">Strain138_000499</name>
    <name evidence="12" type="ORF">Strain318_000499</name>
</gene>
<comment type="similarity">
    <text evidence="3 10">Belongs to the ATPase gamma chain family.</text>
</comment>